<name>A0ABU8LJ03_9MICO</name>
<dbReference type="EMBL" id="JBBDGN010000004">
    <property type="protein sequence ID" value="MEJ1091296.1"/>
    <property type="molecule type" value="Genomic_DNA"/>
</dbReference>
<evidence type="ECO:0000259" key="1">
    <source>
        <dbReference type="Pfam" id="PF00561"/>
    </source>
</evidence>
<feature type="domain" description="AB hydrolase-1" evidence="1">
    <location>
        <begin position="25"/>
        <end position="133"/>
    </location>
</feature>
<dbReference type="PANTHER" id="PTHR43433">
    <property type="entry name" value="HYDROLASE, ALPHA/BETA FOLD FAMILY PROTEIN"/>
    <property type="match status" value="1"/>
</dbReference>
<dbReference type="PRINTS" id="PR00111">
    <property type="entry name" value="ABHYDROLASE"/>
</dbReference>
<accession>A0ABU8LJ03</accession>
<proteinExistence type="predicted"/>
<dbReference type="RefSeq" id="WP_337318675.1">
    <property type="nucleotide sequence ID" value="NZ_JBBDGN010000004.1"/>
</dbReference>
<dbReference type="Pfam" id="PF00561">
    <property type="entry name" value="Abhydrolase_1"/>
    <property type="match status" value="1"/>
</dbReference>
<dbReference type="SUPFAM" id="SSF53474">
    <property type="entry name" value="alpha/beta-Hydrolases"/>
    <property type="match status" value="1"/>
</dbReference>
<dbReference type="InterPro" id="IPR050471">
    <property type="entry name" value="AB_hydrolase"/>
</dbReference>
<evidence type="ECO:0000313" key="3">
    <source>
        <dbReference type="Proteomes" id="UP001366085"/>
    </source>
</evidence>
<dbReference type="Gene3D" id="3.40.50.1820">
    <property type="entry name" value="alpha/beta hydrolase"/>
    <property type="match status" value="1"/>
</dbReference>
<sequence length="291" mass="31560">MPEEITLKRGDTRIAVESWGSADDPVVLLIAGTSCTRDWWPPALCERVTRLGARVVRFDQRDTGASTTWPVGAPGYGLTELRDDVLGILDLLTVRRAHVVGFSQGGWVAQLLALDHPERVASLTLIATRPTGHGPADPDLPEVSTPLLTAWSALPEADWHDSASVVRSYIDGERVLAGSVFDESHAARICTAAVRRSPHPESASNHPLITGPRWRERLPHIVAPTVVLHGTRDPLFPIENARALAREIPGATLRELPGVGHELPPRIWPALEQVLAAHLVGNAPARSRPLT</sequence>
<keyword evidence="2" id="KW-0378">Hydrolase</keyword>
<dbReference type="InterPro" id="IPR000073">
    <property type="entry name" value="AB_hydrolase_1"/>
</dbReference>
<protein>
    <submittedName>
        <fullName evidence="2">Alpha/beta hydrolase</fullName>
    </submittedName>
</protein>
<dbReference type="Proteomes" id="UP001366085">
    <property type="component" value="Unassembled WGS sequence"/>
</dbReference>
<dbReference type="PANTHER" id="PTHR43433:SF5">
    <property type="entry name" value="AB HYDROLASE-1 DOMAIN-CONTAINING PROTEIN"/>
    <property type="match status" value="1"/>
</dbReference>
<gene>
    <name evidence="2" type="ORF">WDU93_06265</name>
</gene>
<comment type="caution">
    <text evidence="2">The sequence shown here is derived from an EMBL/GenBank/DDBJ whole genome shotgun (WGS) entry which is preliminary data.</text>
</comment>
<organism evidence="2 3">
    <name type="scientific">Microbacterium istanbulense</name>
    <dbReference type="NCBI Taxonomy" id="3122049"/>
    <lineage>
        <taxon>Bacteria</taxon>
        <taxon>Bacillati</taxon>
        <taxon>Actinomycetota</taxon>
        <taxon>Actinomycetes</taxon>
        <taxon>Micrococcales</taxon>
        <taxon>Microbacteriaceae</taxon>
        <taxon>Microbacterium</taxon>
    </lineage>
</organism>
<evidence type="ECO:0000313" key="2">
    <source>
        <dbReference type="EMBL" id="MEJ1091296.1"/>
    </source>
</evidence>
<reference evidence="2 3" key="1">
    <citation type="submission" date="2024-02" db="EMBL/GenBank/DDBJ databases">
        <authorList>
            <person name="Saticioglu I.B."/>
        </authorList>
    </citation>
    <scope>NUCLEOTIDE SEQUENCE [LARGE SCALE GENOMIC DNA]</scope>
    <source>
        <strain evidence="2 3">Mu-43</strain>
    </source>
</reference>
<dbReference type="InterPro" id="IPR029058">
    <property type="entry name" value="AB_hydrolase_fold"/>
</dbReference>
<keyword evidence="3" id="KW-1185">Reference proteome</keyword>
<dbReference type="GO" id="GO:0016787">
    <property type="term" value="F:hydrolase activity"/>
    <property type="evidence" value="ECO:0007669"/>
    <property type="project" value="UniProtKB-KW"/>
</dbReference>